<dbReference type="SUPFAM" id="SSF49562">
    <property type="entry name" value="C2 domain (Calcium/lipid-binding domain, CaLB)"/>
    <property type="match status" value="1"/>
</dbReference>
<dbReference type="OMA" id="GETCCTD"/>
<proteinExistence type="predicted"/>
<dbReference type="PANTHER" id="PTHR10857:SF5">
    <property type="entry name" value="COPINE-6"/>
    <property type="match status" value="1"/>
</dbReference>
<organism evidence="2 3">
    <name type="scientific">Scyliorhinus torazame</name>
    <name type="common">Cloudy catshark</name>
    <name type="synonym">Catulus torazame</name>
    <dbReference type="NCBI Taxonomy" id="75743"/>
    <lineage>
        <taxon>Eukaryota</taxon>
        <taxon>Metazoa</taxon>
        <taxon>Chordata</taxon>
        <taxon>Craniata</taxon>
        <taxon>Vertebrata</taxon>
        <taxon>Chondrichthyes</taxon>
        <taxon>Elasmobranchii</taxon>
        <taxon>Galeomorphii</taxon>
        <taxon>Galeoidea</taxon>
        <taxon>Carcharhiniformes</taxon>
        <taxon>Scyliorhinidae</taxon>
        <taxon>Scyliorhinus</taxon>
    </lineage>
</organism>
<dbReference type="GO" id="GO:0071277">
    <property type="term" value="P:cellular response to calcium ion"/>
    <property type="evidence" value="ECO:0007669"/>
    <property type="project" value="TreeGrafter"/>
</dbReference>
<gene>
    <name evidence="2" type="ORF">scyTo_0022695</name>
</gene>
<protein>
    <recommendedName>
        <fullName evidence="1">C2 domain-containing protein</fullName>
    </recommendedName>
</protein>
<feature type="domain" description="C2" evidence="1">
    <location>
        <begin position="1"/>
        <end position="66"/>
    </location>
</feature>
<dbReference type="OrthoDB" id="5855668at2759"/>
<dbReference type="Pfam" id="PF00168">
    <property type="entry name" value="C2"/>
    <property type="match status" value="2"/>
</dbReference>
<feature type="non-terminal residue" evidence="2">
    <location>
        <position position="133"/>
    </location>
</feature>
<dbReference type="PROSITE" id="PS50004">
    <property type="entry name" value="C2"/>
    <property type="match status" value="1"/>
</dbReference>
<evidence type="ECO:0000313" key="3">
    <source>
        <dbReference type="Proteomes" id="UP000288216"/>
    </source>
</evidence>
<dbReference type="PANTHER" id="PTHR10857">
    <property type="entry name" value="COPINE"/>
    <property type="match status" value="1"/>
</dbReference>
<keyword evidence="3" id="KW-1185">Reference proteome</keyword>
<comment type="caution">
    <text evidence="2">The sequence shown here is derived from an EMBL/GenBank/DDBJ whole genome shotgun (WGS) entry which is preliminary data.</text>
</comment>
<dbReference type="EMBL" id="BFAA01023556">
    <property type="protein sequence ID" value="GCB82584.1"/>
    <property type="molecule type" value="Genomic_DNA"/>
</dbReference>
<dbReference type="GO" id="GO:0005886">
    <property type="term" value="C:plasma membrane"/>
    <property type="evidence" value="ECO:0007669"/>
    <property type="project" value="TreeGrafter"/>
</dbReference>
<dbReference type="STRING" id="75743.A0A401QB21"/>
<dbReference type="AlphaFoldDB" id="A0A401QB21"/>
<accession>A0A401QB21</accession>
<reference evidence="2 3" key="1">
    <citation type="journal article" date="2018" name="Nat. Ecol. Evol.">
        <title>Shark genomes provide insights into elasmobranch evolution and the origin of vertebrates.</title>
        <authorList>
            <person name="Hara Y"/>
            <person name="Yamaguchi K"/>
            <person name="Onimaru K"/>
            <person name="Kadota M"/>
            <person name="Koyanagi M"/>
            <person name="Keeley SD"/>
            <person name="Tatsumi K"/>
            <person name="Tanaka K"/>
            <person name="Motone F"/>
            <person name="Kageyama Y"/>
            <person name="Nozu R"/>
            <person name="Adachi N"/>
            <person name="Nishimura O"/>
            <person name="Nakagawa R"/>
            <person name="Tanegashima C"/>
            <person name="Kiyatake I"/>
            <person name="Matsumoto R"/>
            <person name="Murakumo K"/>
            <person name="Nishida K"/>
            <person name="Terakita A"/>
            <person name="Kuratani S"/>
            <person name="Sato K"/>
            <person name="Hyodo S Kuraku.S."/>
        </authorList>
    </citation>
    <scope>NUCLEOTIDE SEQUENCE [LARGE SCALE GENOMIC DNA]</scope>
</reference>
<dbReference type="GO" id="GO:0005544">
    <property type="term" value="F:calcium-dependent phospholipid binding"/>
    <property type="evidence" value="ECO:0007669"/>
    <property type="project" value="InterPro"/>
</dbReference>
<name>A0A401QB21_SCYTO</name>
<sequence length="133" mass="15076">MRSNLNPVFSKIFWVDYFFEEMQSLMFEVYDAQTGGETCCTDDDLLGAAQCTLGQIVSQTKITKPLMLKNGKSAGKSTITITAEEVSETNDYVELTFSAQKLDDKDLFSKSDPFMEIYKIDADDTEHLVRRTE</sequence>
<dbReference type="Gene3D" id="2.60.40.150">
    <property type="entry name" value="C2 domain"/>
    <property type="match status" value="1"/>
</dbReference>
<dbReference type="InterPro" id="IPR000008">
    <property type="entry name" value="C2_dom"/>
</dbReference>
<dbReference type="InterPro" id="IPR035892">
    <property type="entry name" value="C2_domain_sf"/>
</dbReference>
<dbReference type="InterPro" id="IPR045052">
    <property type="entry name" value="Copine"/>
</dbReference>
<evidence type="ECO:0000313" key="2">
    <source>
        <dbReference type="EMBL" id="GCB82584.1"/>
    </source>
</evidence>
<evidence type="ECO:0000259" key="1">
    <source>
        <dbReference type="PROSITE" id="PS50004"/>
    </source>
</evidence>
<dbReference type="Proteomes" id="UP000288216">
    <property type="component" value="Unassembled WGS sequence"/>
</dbReference>